<evidence type="ECO:0008006" key="3">
    <source>
        <dbReference type="Google" id="ProtNLM"/>
    </source>
</evidence>
<keyword evidence="2" id="KW-1185">Reference proteome</keyword>
<comment type="caution">
    <text evidence="1">The sequence shown here is derived from an EMBL/GenBank/DDBJ whole genome shotgun (WGS) entry which is preliminary data.</text>
</comment>
<dbReference type="AlphaFoldDB" id="A0AAV6WXQ6"/>
<proteinExistence type="predicted"/>
<dbReference type="EMBL" id="WHWC01000011">
    <property type="protein sequence ID" value="KAG8373790.1"/>
    <property type="molecule type" value="Genomic_DNA"/>
</dbReference>
<evidence type="ECO:0000313" key="2">
    <source>
        <dbReference type="Proteomes" id="UP000826271"/>
    </source>
</evidence>
<gene>
    <name evidence="1" type="ORF">BUALT_Bualt11G0061800</name>
</gene>
<dbReference type="Proteomes" id="UP000826271">
    <property type="component" value="Unassembled WGS sequence"/>
</dbReference>
<protein>
    <recommendedName>
        <fullName evidence="3">Retrotransposon Copia-like N-terminal domain-containing protein</fullName>
    </recommendedName>
</protein>
<evidence type="ECO:0000313" key="1">
    <source>
        <dbReference type="EMBL" id="KAG8373790.1"/>
    </source>
</evidence>
<reference evidence="1" key="1">
    <citation type="submission" date="2019-10" db="EMBL/GenBank/DDBJ databases">
        <authorList>
            <person name="Zhang R."/>
            <person name="Pan Y."/>
            <person name="Wang J."/>
            <person name="Ma R."/>
            <person name="Yu S."/>
        </authorList>
    </citation>
    <scope>NUCLEOTIDE SEQUENCE</scope>
    <source>
        <strain evidence="1">LA-IB0</strain>
        <tissue evidence="1">Leaf</tissue>
    </source>
</reference>
<accession>A0AAV6WXQ6</accession>
<name>A0AAV6WXQ6_9LAMI</name>
<sequence>MISFRSQPPPSPCHLEIAAAEANFQIPAPPFPSVSLRSHATSVTVFNGLNFSEWREQVNFHLGVLDLDLALLEEKPTDITDEISDTEKLKRKAWDSYDKEWHYEIYLCAPNVILLNVMNYRTKWENEDAVKAPVPSVEELPVESMVLLPAQRHLQPQ</sequence>
<organism evidence="1 2">
    <name type="scientific">Buddleja alternifolia</name>
    <dbReference type="NCBI Taxonomy" id="168488"/>
    <lineage>
        <taxon>Eukaryota</taxon>
        <taxon>Viridiplantae</taxon>
        <taxon>Streptophyta</taxon>
        <taxon>Embryophyta</taxon>
        <taxon>Tracheophyta</taxon>
        <taxon>Spermatophyta</taxon>
        <taxon>Magnoliopsida</taxon>
        <taxon>eudicotyledons</taxon>
        <taxon>Gunneridae</taxon>
        <taxon>Pentapetalae</taxon>
        <taxon>asterids</taxon>
        <taxon>lamiids</taxon>
        <taxon>Lamiales</taxon>
        <taxon>Scrophulariaceae</taxon>
        <taxon>Buddlejeae</taxon>
        <taxon>Buddleja</taxon>
    </lineage>
</organism>